<organism evidence="2 3">
    <name type="scientific">Coprinopsis marcescibilis</name>
    <name type="common">Agaric fungus</name>
    <name type="synonym">Psathyrella marcescibilis</name>
    <dbReference type="NCBI Taxonomy" id="230819"/>
    <lineage>
        <taxon>Eukaryota</taxon>
        <taxon>Fungi</taxon>
        <taxon>Dikarya</taxon>
        <taxon>Basidiomycota</taxon>
        <taxon>Agaricomycotina</taxon>
        <taxon>Agaricomycetes</taxon>
        <taxon>Agaricomycetidae</taxon>
        <taxon>Agaricales</taxon>
        <taxon>Agaricineae</taxon>
        <taxon>Psathyrellaceae</taxon>
        <taxon>Coprinopsis</taxon>
    </lineage>
</organism>
<feature type="coiled-coil region" evidence="1">
    <location>
        <begin position="595"/>
        <end position="787"/>
    </location>
</feature>
<dbReference type="GO" id="GO:0032007">
    <property type="term" value="P:negative regulation of TOR signaling"/>
    <property type="evidence" value="ECO:0007669"/>
    <property type="project" value="TreeGrafter"/>
</dbReference>
<dbReference type="InterPro" id="IPR007483">
    <property type="entry name" value="Hamartin"/>
</dbReference>
<sequence length="828" mass="95996">MAKGNLIRSLRSVLENPQESSPLHEVLEQVDEFVLECTSGSSKEPAEVLLHNFDQELQSLHHEVIDYSSTYHTEVFLAVLYHLGSILPPTSVISWFDLVLRPALREPKLPTVSLNHAKELIISALQKTQDVYTQRVQDFRRRLLELYLLDAYNESSESDALEWAELKEEEQVKRTRWKHNLQDILVSYGHERPEDLFTELDLQFAVPTYRLQLLILLNKFSGSPEFPSSVPVIANHNLVNSLRKCLLLDNSATVCTAALTFLIQLLPYFAVHTKMVLRSMLPVLFAIMARLLCWKERLPPPPKEGYNQEFEKELYTDTTRVFHMAPGSDWERLEMSFHGTTSVPPSPRYYFTMIYYLYPSNTLKFIRAPAKYINDSNLPSPYTEPWEQVFDHDEIRRESENLMREHICHPFLIWSDAASELTRTEFWSKYDVPRIVSEATMLDIRYLSIGLRERYGNVNEAPSGDGQDEDQTHFIKAIDLSSKKIVISLQDMIDASVALKSNIDVEITKPYKRWSSLIFPHPQAKIPSDKGDKQKEIEPLFSKEVEAIALPHVAEVVSGLQKEVLLLRNELNFELWHSRENAKHVGRLYEDRILMRSAESERQGLYNKLRKYRSQVTALENELRENKQQSALAKTRYADWTKELQDKLKALREERKKLASETAAVRSSEENLKALFAAQGKRLSDALQQVFTLQAEQKQNVEQIEQLKDYERQIEALTKLRQTWEDDSRKFSDFKEVLAHLQQANQDLEFKLQAKETEHAREKAEEAQEYTRKIQSLELRLAQMEGIADQSVVQESQKHLFEENIALKSEIEELQAVISTMSGQRDTS</sequence>
<accession>A0A5C3L3F4</accession>
<dbReference type="PANTHER" id="PTHR15154">
    <property type="entry name" value="HAMARTIN"/>
    <property type="match status" value="1"/>
</dbReference>
<keyword evidence="1" id="KW-0175">Coiled coil</keyword>
<proteinExistence type="predicted"/>
<dbReference type="AlphaFoldDB" id="A0A5C3L3F4"/>
<dbReference type="OrthoDB" id="28737at2759"/>
<gene>
    <name evidence="2" type="ORF">FA15DRAFT_679018</name>
</gene>
<reference evidence="2 3" key="1">
    <citation type="journal article" date="2019" name="Nat. Ecol. Evol.">
        <title>Megaphylogeny resolves global patterns of mushroom evolution.</title>
        <authorList>
            <person name="Varga T."/>
            <person name="Krizsan K."/>
            <person name="Foldi C."/>
            <person name="Dima B."/>
            <person name="Sanchez-Garcia M."/>
            <person name="Sanchez-Ramirez S."/>
            <person name="Szollosi G.J."/>
            <person name="Szarkandi J.G."/>
            <person name="Papp V."/>
            <person name="Albert L."/>
            <person name="Andreopoulos W."/>
            <person name="Angelini C."/>
            <person name="Antonin V."/>
            <person name="Barry K.W."/>
            <person name="Bougher N.L."/>
            <person name="Buchanan P."/>
            <person name="Buyck B."/>
            <person name="Bense V."/>
            <person name="Catcheside P."/>
            <person name="Chovatia M."/>
            <person name="Cooper J."/>
            <person name="Damon W."/>
            <person name="Desjardin D."/>
            <person name="Finy P."/>
            <person name="Geml J."/>
            <person name="Haridas S."/>
            <person name="Hughes K."/>
            <person name="Justo A."/>
            <person name="Karasinski D."/>
            <person name="Kautmanova I."/>
            <person name="Kiss B."/>
            <person name="Kocsube S."/>
            <person name="Kotiranta H."/>
            <person name="LaButti K.M."/>
            <person name="Lechner B.E."/>
            <person name="Liimatainen K."/>
            <person name="Lipzen A."/>
            <person name="Lukacs Z."/>
            <person name="Mihaltcheva S."/>
            <person name="Morgado L.N."/>
            <person name="Niskanen T."/>
            <person name="Noordeloos M.E."/>
            <person name="Ohm R.A."/>
            <person name="Ortiz-Santana B."/>
            <person name="Ovrebo C."/>
            <person name="Racz N."/>
            <person name="Riley R."/>
            <person name="Savchenko A."/>
            <person name="Shiryaev A."/>
            <person name="Soop K."/>
            <person name="Spirin V."/>
            <person name="Szebenyi C."/>
            <person name="Tomsovsky M."/>
            <person name="Tulloss R.E."/>
            <person name="Uehling J."/>
            <person name="Grigoriev I.V."/>
            <person name="Vagvolgyi C."/>
            <person name="Papp T."/>
            <person name="Martin F.M."/>
            <person name="Miettinen O."/>
            <person name="Hibbett D.S."/>
            <person name="Nagy L.G."/>
        </authorList>
    </citation>
    <scope>NUCLEOTIDE SEQUENCE [LARGE SCALE GENOMIC DNA]</scope>
    <source>
        <strain evidence="2 3">CBS 121175</strain>
    </source>
</reference>
<dbReference type="PANTHER" id="PTHR15154:SF2">
    <property type="entry name" value="HAMARTIN"/>
    <property type="match status" value="1"/>
</dbReference>
<keyword evidence="3" id="KW-1185">Reference proteome</keyword>
<dbReference type="Proteomes" id="UP000307440">
    <property type="component" value="Unassembled WGS sequence"/>
</dbReference>
<dbReference type="GO" id="GO:0051726">
    <property type="term" value="P:regulation of cell cycle"/>
    <property type="evidence" value="ECO:0007669"/>
    <property type="project" value="TreeGrafter"/>
</dbReference>
<evidence type="ECO:0008006" key="4">
    <source>
        <dbReference type="Google" id="ProtNLM"/>
    </source>
</evidence>
<protein>
    <recommendedName>
        <fullName evidence="4">Tuberous sclerosis 1</fullName>
    </recommendedName>
</protein>
<evidence type="ECO:0000256" key="1">
    <source>
        <dbReference type="SAM" id="Coils"/>
    </source>
</evidence>
<evidence type="ECO:0000313" key="2">
    <source>
        <dbReference type="EMBL" id="TFK27367.1"/>
    </source>
</evidence>
<dbReference type="STRING" id="230819.A0A5C3L3F4"/>
<dbReference type="GO" id="GO:0033596">
    <property type="term" value="C:TSC1-TSC2 complex"/>
    <property type="evidence" value="ECO:0007669"/>
    <property type="project" value="TreeGrafter"/>
</dbReference>
<name>A0A5C3L3F4_COPMA</name>
<evidence type="ECO:0000313" key="3">
    <source>
        <dbReference type="Proteomes" id="UP000307440"/>
    </source>
</evidence>
<dbReference type="EMBL" id="ML210165">
    <property type="protein sequence ID" value="TFK27367.1"/>
    <property type="molecule type" value="Genomic_DNA"/>
</dbReference>